<protein>
    <recommendedName>
        <fullName evidence="6">Thaumatin-like protein</fullName>
    </recommendedName>
</protein>
<dbReference type="Gene3D" id="2.60.110.10">
    <property type="entry name" value="Thaumatin"/>
    <property type="match status" value="1"/>
</dbReference>
<keyword evidence="3" id="KW-0732">Signal</keyword>
<dbReference type="EnsemblPlants" id="TraesCS5A02G018500.1">
    <property type="protein sequence ID" value="TraesCS5A02G018500.1.cds1"/>
    <property type="gene ID" value="TraesCS5A02G018500"/>
</dbReference>
<dbReference type="Gramene" id="TraesCS5A03G0044600.1">
    <property type="protein sequence ID" value="TraesCS5A03G0044600.1.CDS1"/>
    <property type="gene ID" value="TraesCS5A03G0044600"/>
</dbReference>
<dbReference type="Gramene" id="TraesSTA5A03G02561070.1">
    <property type="protein sequence ID" value="TraesSTA5A03G02561070.1.CDS1"/>
    <property type="gene ID" value="TraesSTA5A03G02561070"/>
</dbReference>
<accession>A0A3B6K9J7</accession>
<dbReference type="SMART" id="SM00205">
    <property type="entry name" value="THN"/>
    <property type="match status" value="1"/>
</dbReference>
<organism evidence="4">
    <name type="scientific">Triticum aestivum</name>
    <name type="common">Wheat</name>
    <dbReference type="NCBI Taxonomy" id="4565"/>
    <lineage>
        <taxon>Eukaryota</taxon>
        <taxon>Viridiplantae</taxon>
        <taxon>Streptophyta</taxon>
        <taxon>Embryophyta</taxon>
        <taxon>Tracheophyta</taxon>
        <taxon>Spermatophyta</taxon>
        <taxon>Magnoliopsida</taxon>
        <taxon>Liliopsida</taxon>
        <taxon>Poales</taxon>
        <taxon>Poaceae</taxon>
        <taxon>BOP clade</taxon>
        <taxon>Pooideae</taxon>
        <taxon>Triticodae</taxon>
        <taxon>Triticeae</taxon>
        <taxon>Triticinae</taxon>
        <taxon>Triticum</taxon>
    </lineage>
</organism>
<dbReference type="Gramene" id="TraesCAD_scaffold_090592_01G000500.1">
    <property type="protein sequence ID" value="TraesCAD_scaffold_090592_01G000500.1"/>
    <property type="gene ID" value="TraesCAD_scaffold_090592_01G000500"/>
</dbReference>
<dbReference type="Gramene" id="TraesRN5A0100044800.1">
    <property type="protein sequence ID" value="TraesRN5A0100044800.1"/>
    <property type="gene ID" value="TraesRN5A0100044800"/>
</dbReference>
<proteinExistence type="predicted"/>
<dbReference type="InterPro" id="IPR001938">
    <property type="entry name" value="Thaumatin"/>
</dbReference>
<dbReference type="Gramene" id="TraesWEE_scaffold_098805_01G000700.1">
    <property type="protein sequence ID" value="TraesWEE_scaffold_098805_01G000700.1"/>
    <property type="gene ID" value="TraesWEE_scaffold_098805_01G000700"/>
</dbReference>
<dbReference type="Gramene" id="TraesLDM5A03G02573070.1">
    <property type="protein sequence ID" value="TraesLDM5A03G02573070.1.CDS1"/>
    <property type="gene ID" value="TraesLDM5A03G02573070"/>
</dbReference>
<dbReference type="PROSITE" id="PS51367">
    <property type="entry name" value="THAUMATIN_2"/>
    <property type="match status" value="1"/>
</dbReference>
<name>A0A3B6K9J7_WHEAT</name>
<dbReference type="GO" id="GO:0006952">
    <property type="term" value="P:defense response"/>
    <property type="evidence" value="ECO:0000318"/>
    <property type="project" value="GO_Central"/>
</dbReference>
<dbReference type="Gramene" id="TraesARI5A03G02610500.1">
    <property type="protein sequence ID" value="TraesARI5A03G02610500.1.CDS1"/>
    <property type="gene ID" value="TraesARI5A03G02610500"/>
</dbReference>
<dbReference type="Gramene" id="TraesPARA_EIv1.0_1622330.1">
    <property type="protein sequence ID" value="TraesPARA_EIv1.0_1622330.1.CDS1"/>
    <property type="gene ID" value="TraesPARA_EIv1.0_1622330"/>
</dbReference>
<dbReference type="Gramene" id="TraesJAG5A03G02571180.1">
    <property type="protein sequence ID" value="TraesJAG5A03G02571180.1.CDS1"/>
    <property type="gene ID" value="TraesJAG5A03G02571180"/>
</dbReference>
<dbReference type="SUPFAM" id="SSF49870">
    <property type="entry name" value="Osmotin, thaumatin-like protein"/>
    <property type="match status" value="1"/>
</dbReference>
<dbReference type="Gramene" id="TraesJUL5A03G02589100.1">
    <property type="protein sequence ID" value="TraesJUL5A03G02589100.1.CDS1"/>
    <property type="gene ID" value="TraesJUL5A03G02589100"/>
</dbReference>
<dbReference type="SMR" id="A0A3B6K9J7"/>
<dbReference type="AlphaFoldDB" id="A0A3B6K9J7"/>
<reference evidence="4" key="2">
    <citation type="submission" date="2018-10" db="UniProtKB">
        <authorList>
            <consortium name="EnsemblPlants"/>
        </authorList>
    </citation>
    <scope>IDENTIFICATION</scope>
</reference>
<keyword evidence="1" id="KW-0611">Plant defense</keyword>
<evidence type="ECO:0000313" key="5">
    <source>
        <dbReference type="Proteomes" id="UP000019116"/>
    </source>
</evidence>
<feature type="disulfide bond" evidence="2">
    <location>
        <begin position="75"/>
        <end position="85"/>
    </location>
</feature>
<dbReference type="Pfam" id="PF00314">
    <property type="entry name" value="Thaumatin"/>
    <property type="match status" value="1"/>
</dbReference>
<dbReference type="Proteomes" id="UP000019116">
    <property type="component" value="Chromosome 5A"/>
</dbReference>
<feature type="signal peptide" evidence="3">
    <location>
        <begin position="1"/>
        <end position="23"/>
    </location>
</feature>
<dbReference type="Gramene" id="TraesKAR5A01G0011320.1">
    <property type="protein sequence ID" value="cds.TraesKAR5A01G0011320.1"/>
    <property type="gene ID" value="TraesKAR5A01G0011320"/>
</dbReference>
<feature type="chain" id="PRO_5043176457" description="Thaumatin-like protein" evidence="3">
    <location>
        <begin position="24"/>
        <end position="180"/>
    </location>
</feature>
<evidence type="ECO:0000256" key="3">
    <source>
        <dbReference type="SAM" id="SignalP"/>
    </source>
</evidence>
<dbReference type="Gramene" id="TraesCS5A02G018500.1">
    <property type="protein sequence ID" value="TraesCS5A02G018500.1.cds1"/>
    <property type="gene ID" value="TraesCS5A02G018500"/>
</dbReference>
<dbReference type="PANTHER" id="PTHR31048">
    <property type="entry name" value="OS03G0233200 PROTEIN"/>
    <property type="match status" value="1"/>
</dbReference>
<dbReference type="STRING" id="4565.A0A3B6K9J7"/>
<sequence>MAAIPFVLVLFVVSYSYTAGAGAAVFTITNWCPDMVYPASSKDVLGLGFGLPSGDTMHTGASAGSSGKIWGRTGCTLDAHGNGTCETGDCAGQQVCNVPGKPPATVAEFTLGDTVDYYDLSLADGFNIPISFGCDDAPGALVCMDPGCSDAKHRPDDSKVHTCPANSSYHVVFCPAASML</sequence>
<keyword evidence="5" id="KW-1185">Reference proteome</keyword>
<evidence type="ECO:0008006" key="6">
    <source>
        <dbReference type="Google" id="ProtNLM"/>
    </source>
</evidence>
<dbReference type="PIRSF" id="PIRSF002703">
    <property type="entry name" value="Thaumatin"/>
    <property type="match status" value="1"/>
</dbReference>
<dbReference type="InterPro" id="IPR037176">
    <property type="entry name" value="Osmotin/thaumatin-like_sf"/>
</dbReference>
<dbReference type="PRINTS" id="PR00347">
    <property type="entry name" value="THAUMATIN"/>
</dbReference>
<feature type="disulfide bond" evidence="2">
    <location>
        <begin position="90"/>
        <end position="96"/>
    </location>
</feature>
<dbReference type="OrthoDB" id="430315at2759"/>
<evidence type="ECO:0000313" key="4">
    <source>
        <dbReference type="EnsemblPlants" id="TraesCS5A02G018500.1.cds1"/>
    </source>
</evidence>
<keyword evidence="2" id="KW-1015">Disulfide bond</keyword>
<dbReference type="PROSITE" id="PS00316">
    <property type="entry name" value="THAUMATIN_1"/>
    <property type="match status" value="1"/>
</dbReference>
<dbReference type="Gramene" id="TraesROB_scaffold_100805_01G000100.1">
    <property type="protein sequence ID" value="TraesROB_scaffold_100805_01G000100.1"/>
    <property type="gene ID" value="TraesROB_scaffold_100805_01G000100"/>
</dbReference>
<dbReference type="InterPro" id="IPR017949">
    <property type="entry name" value="Thaumatin_CS"/>
</dbReference>
<evidence type="ECO:0000256" key="2">
    <source>
        <dbReference type="PIRSR" id="PIRSR002703-1"/>
    </source>
</evidence>
<dbReference type="Gramene" id="TraesLAC5A03G02524060.1">
    <property type="protein sequence ID" value="TraesLAC5A03G02524060.1.CDS1"/>
    <property type="gene ID" value="TraesLAC5A03G02524060"/>
</dbReference>
<dbReference type="Gramene" id="TraesNOR5A03G02588960.1">
    <property type="protein sequence ID" value="TraesNOR5A03G02588960.1.CDS1"/>
    <property type="gene ID" value="TraesNOR5A03G02588960"/>
</dbReference>
<reference evidence="4" key="1">
    <citation type="submission" date="2018-08" db="EMBL/GenBank/DDBJ databases">
        <authorList>
            <person name="Rossello M."/>
        </authorList>
    </citation>
    <scope>NUCLEOTIDE SEQUENCE [LARGE SCALE GENOMIC DNA]</scope>
    <source>
        <strain evidence="4">cv. Chinese Spring</strain>
    </source>
</reference>
<evidence type="ECO:0000256" key="1">
    <source>
        <dbReference type="ARBA" id="ARBA00022821"/>
    </source>
</evidence>